<comment type="similarity">
    <text evidence="1">Belongs to the peptidase S33 family.</text>
</comment>
<dbReference type="GO" id="GO:0016787">
    <property type="term" value="F:hydrolase activity"/>
    <property type="evidence" value="ECO:0007669"/>
    <property type="project" value="UniProtKB-KW"/>
</dbReference>
<dbReference type="InterPro" id="IPR029058">
    <property type="entry name" value="AB_hydrolase_fold"/>
</dbReference>
<proteinExistence type="inferred from homology"/>
<feature type="domain" description="Epoxide hydrolase N-terminal" evidence="4">
    <location>
        <begin position="6"/>
        <end position="107"/>
    </location>
</feature>
<dbReference type="PANTHER" id="PTHR21661">
    <property type="entry name" value="EPOXIDE HYDROLASE 1-RELATED"/>
    <property type="match status" value="1"/>
</dbReference>
<dbReference type="InterPro" id="IPR000639">
    <property type="entry name" value="Epox_hydrolase-like"/>
</dbReference>
<organism evidence="5 6">
    <name type="scientific">Thalassospira marina</name>
    <dbReference type="NCBI Taxonomy" id="2048283"/>
    <lineage>
        <taxon>Bacteria</taxon>
        <taxon>Pseudomonadati</taxon>
        <taxon>Pseudomonadota</taxon>
        <taxon>Alphaproteobacteria</taxon>
        <taxon>Rhodospirillales</taxon>
        <taxon>Thalassospiraceae</taxon>
        <taxon>Thalassospira</taxon>
    </lineage>
</organism>
<gene>
    <name evidence="5" type="ORF">CSC3H3_21455</name>
</gene>
<keyword evidence="2" id="KW-0058">Aromatic hydrocarbons catabolism</keyword>
<evidence type="ECO:0000256" key="1">
    <source>
        <dbReference type="ARBA" id="ARBA00010088"/>
    </source>
</evidence>
<dbReference type="InterPro" id="IPR016292">
    <property type="entry name" value="Epoxide_hydrolase"/>
</dbReference>
<evidence type="ECO:0000256" key="3">
    <source>
        <dbReference type="ARBA" id="ARBA00022801"/>
    </source>
</evidence>
<dbReference type="PRINTS" id="PR00412">
    <property type="entry name" value="EPOXHYDRLASE"/>
</dbReference>
<evidence type="ECO:0000259" key="4">
    <source>
        <dbReference type="Pfam" id="PF06441"/>
    </source>
</evidence>
<name>A0ABN5FMG7_9PROT</name>
<geneLocation type="plasmid" evidence="6">
    <name>pcsc3h3</name>
</geneLocation>
<dbReference type="Pfam" id="PF06441">
    <property type="entry name" value="EHN"/>
    <property type="match status" value="1"/>
</dbReference>
<keyword evidence="6" id="KW-1185">Reference proteome</keyword>
<dbReference type="InterPro" id="IPR010497">
    <property type="entry name" value="Epoxide_hydro_N"/>
</dbReference>
<dbReference type="SUPFAM" id="SSF53474">
    <property type="entry name" value="alpha/beta-Hydrolases"/>
    <property type="match status" value="1"/>
</dbReference>
<dbReference type="PIRSF" id="PIRSF001112">
    <property type="entry name" value="Epoxide_hydrolase"/>
    <property type="match status" value="1"/>
</dbReference>
<dbReference type="Proteomes" id="UP000233458">
    <property type="component" value="Plasmid pCSC3H3"/>
</dbReference>
<accession>A0ABN5FMG7</accession>
<protein>
    <submittedName>
        <fullName evidence="5">Epoxide hydrolase</fullName>
    </submittedName>
</protein>
<evidence type="ECO:0000313" key="6">
    <source>
        <dbReference type="Proteomes" id="UP000233458"/>
    </source>
</evidence>
<keyword evidence="5" id="KW-0614">Plasmid</keyword>
<reference evidence="5 6" key="1">
    <citation type="submission" date="2017-10" db="EMBL/GenBank/DDBJ databases">
        <title>Biodiversity and function of Thalassospira species in the particle-attached aromatic-hydrocarbon-degrading consortia from the surface seawater of the China South Sea.</title>
        <authorList>
            <person name="Dong C."/>
            <person name="Liu R."/>
            <person name="Shao Z."/>
        </authorList>
    </citation>
    <scope>NUCLEOTIDE SEQUENCE [LARGE SCALE GENOMIC DNA]</scope>
    <source>
        <strain evidence="5 6">CSC3H3</strain>
        <plasmid evidence="6">pcsc3h3</plasmid>
    </source>
</reference>
<dbReference type="Gene3D" id="3.40.50.1820">
    <property type="entry name" value="alpha/beta hydrolase"/>
    <property type="match status" value="1"/>
</dbReference>
<keyword evidence="3 5" id="KW-0378">Hydrolase</keyword>
<evidence type="ECO:0000313" key="5">
    <source>
        <dbReference type="EMBL" id="AUG55936.1"/>
    </source>
</evidence>
<sequence>MTPTLYSIHVAQDVLDDMVARIRATRWPDDPGNSDWSYGVEEGYLRSLARDWVESFDWRAVEARINAYDNWRVEIDGIPIHYLRIPGKGPAPKPLILTHGWPWSFWDMERVIGPLTDPAAHGGDPTEAFELIIPSLPGYGFSGTVPHAGLTFWQIADLWHRLMTDVLGFERYTASGGDWGALIASQLGHKYAESLYGIHIMHPMLLDQFGTQMPWNVAARAWDTGAKVSPAVTKFAAHFAVHVLDPQTMAYGLNDSPVGLLAWLLERWRAWGDTRDGDGKVTGDPERVFSREHMLANATIYWVTGTAGSSMRAYADAARYPWAPSHDRQPVVEAPVGITFLGGENPPGVKTEDRAALFASGPRASFFNTVYMNAHPRGGHFGYYENPEAVVQDLQEVLRQCADNQPLERLQLRSNPPFFP</sequence>
<dbReference type="EMBL" id="CP024200">
    <property type="protein sequence ID" value="AUG55936.1"/>
    <property type="molecule type" value="Genomic_DNA"/>
</dbReference>
<dbReference type="PANTHER" id="PTHR21661:SF35">
    <property type="entry name" value="EPOXIDE HYDROLASE"/>
    <property type="match status" value="1"/>
</dbReference>
<evidence type="ECO:0000256" key="2">
    <source>
        <dbReference type="ARBA" id="ARBA00022797"/>
    </source>
</evidence>
<dbReference type="RefSeq" id="WP_101286867.1">
    <property type="nucleotide sequence ID" value="NZ_CP024200.1"/>
</dbReference>